<evidence type="ECO:0000256" key="8">
    <source>
        <dbReference type="ARBA" id="ARBA00023175"/>
    </source>
</evidence>
<dbReference type="GO" id="GO:0005923">
    <property type="term" value="C:bicellular tight junction"/>
    <property type="evidence" value="ECO:0007669"/>
    <property type="project" value="TreeGrafter"/>
</dbReference>
<organism evidence="11 12">
    <name type="scientific">Daphnia magna</name>
    <dbReference type="NCBI Taxonomy" id="35525"/>
    <lineage>
        <taxon>Eukaryota</taxon>
        <taxon>Metazoa</taxon>
        <taxon>Ecdysozoa</taxon>
        <taxon>Arthropoda</taxon>
        <taxon>Crustacea</taxon>
        <taxon>Branchiopoda</taxon>
        <taxon>Diplostraca</taxon>
        <taxon>Cladocera</taxon>
        <taxon>Anomopoda</taxon>
        <taxon>Daphniidae</taxon>
        <taxon>Daphnia</taxon>
    </lineage>
</organism>
<keyword evidence="7" id="KW-0518">Myosin</keyword>
<keyword evidence="4" id="KW-0787">Thick filament</keyword>
<evidence type="ECO:0000256" key="2">
    <source>
        <dbReference type="ARBA" id="ARBA00008447"/>
    </source>
</evidence>
<comment type="subcellular location">
    <subcellularLocation>
        <location evidence="1">Cytoplasm</location>
        <location evidence="1">Myofibril</location>
    </subcellularLocation>
</comment>
<dbReference type="Proteomes" id="UP000076858">
    <property type="component" value="Unassembled WGS sequence"/>
</dbReference>
<dbReference type="GO" id="GO:0032982">
    <property type="term" value="C:myosin filament"/>
    <property type="evidence" value="ECO:0007669"/>
    <property type="project" value="UniProtKB-KW"/>
</dbReference>
<keyword evidence="6" id="KW-0175">Coiled coil</keyword>
<dbReference type="GO" id="GO:0016459">
    <property type="term" value="C:myosin complex"/>
    <property type="evidence" value="ECO:0007669"/>
    <property type="project" value="UniProtKB-KW"/>
</dbReference>
<dbReference type="PANTHER" id="PTHR46349">
    <property type="entry name" value="CINGULIN-LIKE PROTEIN 1-RELATED"/>
    <property type="match status" value="1"/>
</dbReference>
<protein>
    <recommendedName>
        <fullName evidence="3">Paramyosin</fullName>
    </recommendedName>
</protein>
<dbReference type="OrthoDB" id="312459at2759"/>
<dbReference type="SUPFAM" id="SSF90257">
    <property type="entry name" value="Myosin rod fragments"/>
    <property type="match status" value="3"/>
</dbReference>
<reference evidence="11 12" key="1">
    <citation type="submission" date="2016-03" db="EMBL/GenBank/DDBJ databases">
        <title>EvidentialGene: Evidence-directed Construction of Genes on Genomes.</title>
        <authorList>
            <person name="Gilbert D.G."/>
            <person name="Choi J.-H."/>
            <person name="Mockaitis K."/>
            <person name="Colbourne J."/>
            <person name="Pfrender M."/>
        </authorList>
    </citation>
    <scope>NUCLEOTIDE SEQUENCE [LARGE SCALE GENOMIC DNA]</scope>
    <source>
        <strain evidence="11 12">Xinb3</strain>
        <tissue evidence="11">Complete organism</tissue>
    </source>
</reference>
<evidence type="ECO:0000313" key="11">
    <source>
        <dbReference type="EMBL" id="KZS10371.1"/>
    </source>
</evidence>
<keyword evidence="12" id="KW-1185">Reference proteome</keyword>
<evidence type="ECO:0000256" key="9">
    <source>
        <dbReference type="ARBA" id="ARBA00023179"/>
    </source>
</evidence>
<dbReference type="STRING" id="35525.A0A0P5GEN8"/>
<comment type="caution">
    <text evidence="11">The sequence shown here is derived from an EMBL/GenBank/DDBJ whole genome shotgun (WGS) entry which is preliminary data.</text>
</comment>
<evidence type="ECO:0000256" key="7">
    <source>
        <dbReference type="ARBA" id="ARBA00023123"/>
    </source>
</evidence>
<proteinExistence type="inferred from homology"/>
<comment type="function">
    <text evidence="10">Paramyosin is a major structural component of many thick filaments isolated from invertebrate muscles.</text>
</comment>
<evidence type="ECO:0000256" key="5">
    <source>
        <dbReference type="ARBA" id="ARBA00022490"/>
    </source>
</evidence>
<dbReference type="InterPro" id="IPR002928">
    <property type="entry name" value="Myosin_tail"/>
</dbReference>
<evidence type="ECO:0000313" key="12">
    <source>
        <dbReference type="Proteomes" id="UP000076858"/>
    </source>
</evidence>
<comment type="similarity">
    <text evidence="2">Belongs to the paramyosin family.</text>
</comment>
<sequence>MSGTVSKSSSSTTKSSKYVYRSTGGAGTDVTIEYSTDLSALSRLEDKIRLVQEDLETERELRQRVERDKADLSVMVIQLQERLEEAEGGAGNQLEINKKRDAELAKLRKLLEDVHLESEETAHMLRKKHQEAVIDLQDQLELLAKAKSKAEKEKSKFQQELFDLLSQVESANKDRATYAKQVEKLELHVHEYTIKIEELNRTIIDISSYKTRLSTENIELTKEVQELKVSYENISYLKNQISSQFEDLRRRFEDEERRRSTLEGNLHSVEIELESVRVQLEEEAEARLDLERQLSKANQDCLSWKSKYDQTCLSHTEEIEEIRRKFHVRVTELEEQISALISKCSGLEKIKSRLQSEVEILIIDLEKANTTAREMQKRSEQLERINAELKSKLDELTALYDASQRDNRNKATEISRLSHELDKTREQKDQLTRENKKLGDENGELKSQYSELSRRFHEMEIEYRRLENEREELAAAYKESEASRKAEEQRSQRMAAEMNQYRHDMERRLTDKEEELESTKKQMSIEIDQLNSRLVDAETKLKTEIQRIRKKMTITITELEMTLDVANKNNIELQKTIKKQSLQLTELQSMYEETQRQLQITMDQYGVAQRRLQTLQQEIEDMRANMEGALRAKRAAEQLAEDAGARINELTTINVNLSSTRVKLEQELSVYAADFEEASKELKLADDRAQRAQCELKHTMDVLHEEQERVVKIESIKKALEVEIKNLTIRLEEVETNALVSSKRIISKLEARVRDIELELDEERRRHAETTKILRKKERQVKEIIIQGEEDHKNVSLLQDSVEKLTQKLNVYKRQLQEQEGMSQQNLSRVRKFQRELEAAEDRAESAETNLNFVRAKHRTFVTSVPGGSTTSNVYVVEEQKHFTEHY</sequence>
<evidence type="ECO:0000256" key="10">
    <source>
        <dbReference type="ARBA" id="ARBA00049580"/>
    </source>
</evidence>
<accession>A0A0P5GEN8</accession>
<dbReference type="Pfam" id="PF01576">
    <property type="entry name" value="Myosin_tail_1"/>
    <property type="match status" value="1"/>
</dbReference>
<evidence type="ECO:0000256" key="3">
    <source>
        <dbReference type="ARBA" id="ARBA00018623"/>
    </source>
</evidence>
<gene>
    <name evidence="11" type="ORF">APZ42_025173</name>
</gene>
<dbReference type="EMBL" id="LRGB01001830">
    <property type="protein sequence ID" value="KZS10371.1"/>
    <property type="molecule type" value="Genomic_DNA"/>
</dbReference>
<dbReference type="Gene3D" id="1.20.5.370">
    <property type="match status" value="1"/>
</dbReference>
<dbReference type="GO" id="GO:0030016">
    <property type="term" value="C:myofibril"/>
    <property type="evidence" value="ECO:0007669"/>
    <property type="project" value="UniProtKB-SubCell"/>
</dbReference>
<name>A0A0P5GEN8_9CRUS</name>
<dbReference type="AlphaFoldDB" id="A0A0P5GEN8"/>
<keyword evidence="9" id="KW-0514">Muscle protein</keyword>
<dbReference type="Gene3D" id="1.20.5.340">
    <property type="match status" value="2"/>
</dbReference>
<dbReference type="InterPro" id="IPR014751">
    <property type="entry name" value="XRCC4-like_C"/>
</dbReference>
<dbReference type="FunFam" id="1.20.5.340:FF:000035">
    <property type="entry name" value="Paramyosin, long form"/>
    <property type="match status" value="1"/>
</dbReference>
<dbReference type="GO" id="GO:0030239">
    <property type="term" value="P:myofibril assembly"/>
    <property type="evidence" value="ECO:0007669"/>
    <property type="project" value="UniProtKB-ARBA"/>
</dbReference>
<evidence type="ECO:0000256" key="1">
    <source>
        <dbReference type="ARBA" id="ARBA00004657"/>
    </source>
</evidence>
<keyword evidence="8" id="KW-0505">Motor protein</keyword>
<dbReference type="Gene3D" id="1.20.5.1160">
    <property type="entry name" value="Vasodilator-stimulated phosphoprotein"/>
    <property type="match status" value="1"/>
</dbReference>
<keyword evidence="5" id="KW-0963">Cytoplasm</keyword>
<evidence type="ECO:0000256" key="6">
    <source>
        <dbReference type="ARBA" id="ARBA00023054"/>
    </source>
</evidence>
<evidence type="ECO:0000256" key="4">
    <source>
        <dbReference type="ARBA" id="ARBA00022433"/>
    </source>
</evidence>
<dbReference type="PANTHER" id="PTHR46349:SF6">
    <property type="entry name" value="MYOSIN-6-LIKE"/>
    <property type="match status" value="1"/>
</dbReference>